<reference evidence="4 6" key="1">
    <citation type="journal article" date="2008" name="Science">
        <title>The Physcomitrella genome reveals evolutionary insights into the conquest of land by plants.</title>
        <authorList>
            <person name="Rensing S."/>
            <person name="Lang D."/>
            <person name="Zimmer A."/>
            <person name="Terry A."/>
            <person name="Salamov A."/>
            <person name="Shapiro H."/>
            <person name="Nishiyama T."/>
            <person name="Perroud P.-F."/>
            <person name="Lindquist E."/>
            <person name="Kamisugi Y."/>
            <person name="Tanahashi T."/>
            <person name="Sakakibara K."/>
            <person name="Fujita T."/>
            <person name="Oishi K."/>
            <person name="Shin-I T."/>
            <person name="Kuroki Y."/>
            <person name="Toyoda A."/>
            <person name="Suzuki Y."/>
            <person name="Hashimoto A."/>
            <person name="Yamaguchi K."/>
            <person name="Sugano A."/>
            <person name="Kohara Y."/>
            <person name="Fujiyama A."/>
            <person name="Anterola A."/>
            <person name="Aoki S."/>
            <person name="Ashton N."/>
            <person name="Barbazuk W.B."/>
            <person name="Barker E."/>
            <person name="Bennetzen J."/>
            <person name="Bezanilla M."/>
            <person name="Blankenship R."/>
            <person name="Cho S.H."/>
            <person name="Dutcher S."/>
            <person name="Estelle M."/>
            <person name="Fawcett J.A."/>
            <person name="Gundlach H."/>
            <person name="Hanada K."/>
            <person name="Heyl A."/>
            <person name="Hicks K.A."/>
            <person name="Hugh J."/>
            <person name="Lohr M."/>
            <person name="Mayer K."/>
            <person name="Melkozernov A."/>
            <person name="Murata T."/>
            <person name="Nelson D."/>
            <person name="Pils B."/>
            <person name="Prigge M."/>
            <person name="Reiss B."/>
            <person name="Renner T."/>
            <person name="Rombauts S."/>
            <person name="Rushton P."/>
            <person name="Sanderfoot A."/>
            <person name="Schween G."/>
            <person name="Shiu S.-H."/>
            <person name="Stueber K."/>
            <person name="Theodoulou F.L."/>
            <person name="Tu H."/>
            <person name="Van de Peer Y."/>
            <person name="Verrier P.J."/>
            <person name="Waters E."/>
            <person name="Wood A."/>
            <person name="Yang L."/>
            <person name="Cove D."/>
            <person name="Cuming A."/>
            <person name="Hasebe M."/>
            <person name="Lucas S."/>
            <person name="Mishler D.B."/>
            <person name="Reski R."/>
            <person name="Grigoriev I."/>
            <person name="Quatrano R.S."/>
            <person name="Boore J.L."/>
        </authorList>
    </citation>
    <scope>NUCLEOTIDE SEQUENCE [LARGE SCALE GENOMIC DNA]</scope>
    <source>
        <strain evidence="5 6">cv. Gransden 2004</strain>
    </source>
</reference>
<feature type="compositionally biased region" description="Basic and acidic residues" evidence="2">
    <location>
        <begin position="204"/>
        <end position="217"/>
    </location>
</feature>
<evidence type="ECO:0000259" key="3">
    <source>
        <dbReference type="Pfam" id="PF10159"/>
    </source>
</evidence>
<dbReference type="OrthoDB" id="5390672at2759"/>
<sequence>MYHPSRGGVRGGRDQFNWDDVKADKHRENYLGHSLKAPVGRWQKGKDLMWYARDGKQTADEAAASAREEIERIKQEEEEAMRVALGLAPRRDNKPRGNRLDKREQEELLKRSKAGEEVEKPYAQGERVQGLGFAPVTKAEAPDPKLLLQRQIVPEEEGPSAPAVSYPHRQEEDKVEQEPLSNAVKEDSQQLSDEIKMKRRRKEEKRAAKEQRREEKRAAKKMRREKRRRHASTSSDEKVIDVEGSRTKSKRHVSDSSDEEHTLSRKDARVEGRENQRNRRGPTRVSGDDASPRGVKRTHDGLRSDESDEGVQERPSGTKDIPGRKGENSRVSLVRDTRDVYDGYKAEKGRRPSVAIDRGVEENIRSKRENEGTRDGEYVKGWMSTSYHSERDRKYGRGYNNSPRQRYNYDDREERGESPKIDKYSEAHTRAPGSPRLGRNPHSDDDTKRRQAGGNETRRHQPRDETSRRGDGHYSRGNGRYRRRSPS</sequence>
<protein>
    <recommendedName>
        <fullName evidence="3">Multiple myeloma tumor-associated protein 2-like N-terminal domain-containing protein</fullName>
    </recommendedName>
</protein>
<dbReference type="PANTHER" id="PTHR14580:SF0">
    <property type="entry name" value="MULTIPLE MYELOMA TUMOR-ASSOCIATED PROTEIN 2"/>
    <property type="match status" value="1"/>
</dbReference>
<dbReference type="InterPro" id="IPR019315">
    <property type="entry name" value="MMTA2_N"/>
</dbReference>
<dbReference type="EnsemblPlants" id="Pp3c1_22490V3.1">
    <property type="protein sequence ID" value="Pp3c1_22490V3.1"/>
    <property type="gene ID" value="Pp3c1_22490"/>
</dbReference>
<evidence type="ECO:0000313" key="5">
    <source>
        <dbReference type="EnsemblPlants" id="Pp3c1_22490V3.1"/>
    </source>
</evidence>
<dbReference type="EnsemblPlants" id="Pp3c1_22490V3.2">
    <property type="protein sequence ID" value="Pp3c1_22490V3.2"/>
    <property type="gene ID" value="Pp3c1_22490"/>
</dbReference>
<dbReference type="PaxDb" id="3218-PP1S59_322V6.1"/>
<dbReference type="Gramene" id="Pp3c1_22490V3.2">
    <property type="protein sequence ID" value="Pp3c1_22490V3.2"/>
    <property type="gene ID" value="Pp3c1_22490"/>
</dbReference>
<accession>A0A2K1L990</accession>
<feature type="domain" description="Multiple myeloma tumor-associated protein 2-like N-terminal" evidence="3">
    <location>
        <begin position="8"/>
        <end position="86"/>
    </location>
</feature>
<dbReference type="PANTHER" id="PTHR14580">
    <property type="entry name" value="MULTIPLE MYELOMA TUMOR-ASSOCIATED PROTEIN 2 FAMILY MEMBER"/>
    <property type="match status" value="1"/>
</dbReference>
<feature type="compositionally biased region" description="Basic and acidic residues" evidence="2">
    <location>
        <begin position="184"/>
        <end position="196"/>
    </location>
</feature>
<feature type="compositionally biased region" description="Basic and acidic residues" evidence="2">
    <location>
        <begin position="235"/>
        <end position="277"/>
    </location>
</feature>
<name>A0A2K1L990_PHYPA</name>
<evidence type="ECO:0000256" key="1">
    <source>
        <dbReference type="SAM" id="Coils"/>
    </source>
</evidence>
<evidence type="ECO:0000256" key="2">
    <source>
        <dbReference type="SAM" id="MobiDB-lite"/>
    </source>
</evidence>
<organism evidence="4">
    <name type="scientific">Physcomitrium patens</name>
    <name type="common">Spreading-leaved earth moss</name>
    <name type="synonym">Physcomitrella patens</name>
    <dbReference type="NCBI Taxonomy" id="3218"/>
    <lineage>
        <taxon>Eukaryota</taxon>
        <taxon>Viridiplantae</taxon>
        <taxon>Streptophyta</taxon>
        <taxon>Embryophyta</taxon>
        <taxon>Bryophyta</taxon>
        <taxon>Bryophytina</taxon>
        <taxon>Bryopsida</taxon>
        <taxon>Funariidae</taxon>
        <taxon>Funariales</taxon>
        <taxon>Funariaceae</taxon>
        <taxon>Physcomitrium</taxon>
    </lineage>
</organism>
<dbReference type="Proteomes" id="UP000006727">
    <property type="component" value="Chromosome 1"/>
</dbReference>
<evidence type="ECO:0000313" key="4">
    <source>
        <dbReference type="EMBL" id="PNR62582.1"/>
    </source>
</evidence>
<feature type="region of interest" description="Disordered" evidence="2">
    <location>
        <begin position="85"/>
        <end position="487"/>
    </location>
</feature>
<dbReference type="InterPro" id="IPR039207">
    <property type="entry name" value="MMTAG2-like"/>
</dbReference>
<reference evidence="4 6" key="2">
    <citation type="journal article" date="2018" name="Plant J.">
        <title>The Physcomitrella patens chromosome-scale assembly reveals moss genome structure and evolution.</title>
        <authorList>
            <person name="Lang D."/>
            <person name="Ullrich K.K."/>
            <person name="Murat F."/>
            <person name="Fuchs J."/>
            <person name="Jenkins J."/>
            <person name="Haas F.B."/>
            <person name="Piednoel M."/>
            <person name="Gundlach H."/>
            <person name="Van Bel M."/>
            <person name="Meyberg R."/>
            <person name="Vives C."/>
            <person name="Morata J."/>
            <person name="Symeonidi A."/>
            <person name="Hiss M."/>
            <person name="Muchero W."/>
            <person name="Kamisugi Y."/>
            <person name="Saleh O."/>
            <person name="Blanc G."/>
            <person name="Decker E.L."/>
            <person name="van Gessel N."/>
            <person name="Grimwood J."/>
            <person name="Hayes R.D."/>
            <person name="Graham S.W."/>
            <person name="Gunter L.E."/>
            <person name="McDaniel S.F."/>
            <person name="Hoernstein S.N.W."/>
            <person name="Larsson A."/>
            <person name="Li F.W."/>
            <person name="Perroud P.F."/>
            <person name="Phillips J."/>
            <person name="Ranjan P."/>
            <person name="Rokshar D.S."/>
            <person name="Rothfels C.J."/>
            <person name="Schneider L."/>
            <person name="Shu S."/>
            <person name="Stevenson D.W."/>
            <person name="Thummler F."/>
            <person name="Tillich M."/>
            <person name="Villarreal Aguilar J.C."/>
            <person name="Widiez T."/>
            <person name="Wong G.K."/>
            <person name="Wymore A."/>
            <person name="Zhang Y."/>
            <person name="Zimmer A.D."/>
            <person name="Quatrano R.S."/>
            <person name="Mayer K.F.X."/>
            <person name="Goodstein D."/>
            <person name="Casacuberta J.M."/>
            <person name="Vandepoele K."/>
            <person name="Reski R."/>
            <person name="Cuming A.C."/>
            <person name="Tuskan G.A."/>
            <person name="Maumus F."/>
            <person name="Salse J."/>
            <person name="Schmutz J."/>
            <person name="Rensing S.A."/>
        </authorList>
    </citation>
    <scope>NUCLEOTIDE SEQUENCE [LARGE SCALE GENOMIC DNA]</scope>
    <source>
        <strain evidence="5 6">cv. Gransden 2004</strain>
    </source>
</reference>
<feature type="compositionally biased region" description="Basic and acidic residues" evidence="2">
    <location>
        <begin position="407"/>
        <end position="429"/>
    </location>
</feature>
<proteinExistence type="predicted"/>
<dbReference type="EMBL" id="ABEU02000001">
    <property type="protein sequence ID" value="PNR62582.1"/>
    <property type="molecule type" value="Genomic_DNA"/>
</dbReference>
<dbReference type="Pfam" id="PF10159">
    <property type="entry name" value="MMtag"/>
    <property type="match status" value="1"/>
</dbReference>
<gene>
    <name evidence="5" type="primary">LOC112285907</name>
    <name evidence="4" type="ORF">PHYPA_001006</name>
</gene>
<keyword evidence="6" id="KW-1185">Reference proteome</keyword>
<feature type="compositionally biased region" description="Basic and acidic residues" evidence="2">
    <location>
        <begin position="456"/>
        <end position="474"/>
    </location>
</feature>
<dbReference type="RefSeq" id="XP_024383053.1">
    <property type="nucleotide sequence ID" value="XM_024527285.2"/>
</dbReference>
<keyword evidence="1" id="KW-0175">Coiled coil</keyword>
<dbReference type="GeneID" id="112285907"/>
<feature type="compositionally biased region" description="Basic and acidic residues" evidence="2">
    <location>
        <begin position="321"/>
        <end position="350"/>
    </location>
</feature>
<feature type="compositionally biased region" description="Basic and acidic residues" evidence="2">
    <location>
        <begin position="358"/>
        <end position="378"/>
    </location>
</feature>
<feature type="compositionally biased region" description="Basic and acidic residues" evidence="2">
    <location>
        <begin position="89"/>
        <end position="120"/>
    </location>
</feature>
<dbReference type="Gramene" id="Pp3c1_22490V3.1">
    <property type="protein sequence ID" value="Pp3c1_22490V3.1"/>
    <property type="gene ID" value="Pp3c1_22490"/>
</dbReference>
<feature type="coiled-coil region" evidence="1">
    <location>
        <begin position="56"/>
        <end position="83"/>
    </location>
</feature>
<dbReference type="AlphaFoldDB" id="A0A2K1L990"/>
<reference evidence="5" key="3">
    <citation type="submission" date="2020-12" db="UniProtKB">
        <authorList>
            <consortium name="EnsemblPlants"/>
        </authorList>
    </citation>
    <scope>IDENTIFICATION</scope>
</reference>
<evidence type="ECO:0000313" key="6">
    <source>
        <dbReference type="Proteomes" id="UP000006727"/>
    </source>
</evidence>
<feature type="compositionally biased region" description="Basic residues" evidence="2">
    <location>
        <begin position="218"/>
        <end position="231"/>
    </location>
</feature>
<feature type="compositionally biased region" description="Basic and acidic residues" evidence="2">
    <location>
        <begin position="286"/>
        <end position="305"/>
    </location>
</feature>